<dbReference type="UniPathway" id="UPA00028">
    <property type="reaction ID" value="UER00005"/>
</dbReference>
<dbReference type="KEGG" id="obg:Verru16b_01845"/>
<comment type="subcellular location">
    <subcellularLocation>
        <location evidence="8">Cytoplasm</location>
    </subcellularLocation>
</comment>
<feature type="binding site" evidence="8">
    <location>
        <position position="61"/>
    </location>
    <ligand>
        <name>(R)-pantoate</name>
        <dbReference type="ChEBI" id="CHEBI:15980"/>
    </ligand>
</feature>
<keyword evidence="5 8" id="KW-0547">Nucleotide-binding</keyword>
<evidence type="ECO:0000256" key="5">
    <source>
        <dbReference type="ARBA" id="ARBA00022741"/>
    </source>
</evidence>
<evidence type="ECO:0000256" key="3">
    <source>
        <dbReference type="ARBA" id="ARBA00022598"/>
    </source>
</evidence>
<evidence type="ECO:0000313" key="9">
    <source>
        <dbReference type="EMBL" id="AOS44777.1"/>
    </source>
</evidence>
<dbReference type="Pfam" id="PF02569">
    <property type="entry name" value="Pantoate_ligase"/>
    <property type="match status" value="1"/>
</dbReference>
<feature type="binding site" evidence="8">
    <location>
        <begin position="30"/>
        <end position="37"/>
    </location>
    <ligand>
        <name>ATP</name>
        <dbReference type="ChEBI" id="CHEBI:30616"/>
    </ligand>
</feature>
<sequence>MRVHHQLPEWQAVRAGAAYAGKSVGFVPTMGALHAGHRALLARARADSDRVVLSIFVNPTQFNDPADLEKYPRTLEADLRLAEGLVDDVIVPPAAALYPDSYAYRVTEDKFSRELEGAHRPGHFDGVLTVVLKLLNVVRPRRAYFGEKDWQQLQLVDGMVRALLLPVEIVPCPTERDPDGLALSSRNRRLSPRARAHAAQFPAILRSARSAADSSAALEAAGFGVDYVADRDGRRLGAVRLENVRLIDNVPL</sequence>
<dbReference type="Gene3D" id="3.40.50.620">
    <property type="entry name" value="HUPs"/>
    <property type="match status" value="1"/>
</dbReference>
<comment type="caution">
    <text evidence="8">Lacks conserved residue(s) required for the propagation of feature annotation.</text>
</comment>
<feature type="binding site" evidence="8">
    <location>
        <begin position="146"/>
        <end position="149"/>
    </location>
    <ligand>
        <name>ATP</name>
        <dbReference type="ChEBI" id="CHEBI:30616"/>
    </ligand>
</feature>
<dbReference type="EMBL" id="CP016094">
    <property type="protein sequence ID" value="AOS44777.1"/>
    <property type="molecule type" value="Genomic_DNA"/>
</dbReference>
<evidence type="ECO:0000256" key="7">
    <source>
        <dbReference type="ARBA" id="ARBA00048258"/>
    </source>
</evidence>
<dbReference type="PANTHER" id="PTHR21299">
    <property type="entry name" value="CYTIDYLATE KINASE/PANTOATE-BETA-ALANINE LIGASE"/>
    <property type="match status" value="1"/>
</dbReference>
<comment type="subunit">
    <text evidence="8">Homodimer.</text>
</comment>
<dbReference type="Gene3D" id="3.30.1300.10">
    <property type="entry name" value="Pantoate-beta-alanine ligase, C-terminal domain"/>
    <property type="match status" value="1"/>
</dbReference>
<dbReference type="InterPro" id="IPR042176">
    <property type="entry name" value="Pantoate_ligase_C"/>
</dbReference>
<protein>
    <recommendedName>
        <fullName evidence="8">Pantothenate synthetase</fullName>
        <shortName evidence="8">PS</shortName>
        <ecNumber evidence="8">6.3.2.1</ecNumber>
    </recommendedName>
    <alternativeName>
        <fullName evidence="8">Pantoate--beta-alanine ligase</fullName>
    </alternativeName>
    <alternativeName>
        <fullName evidence="8">Pantoate-activating enzyme</fullName>
    </alternativeName>
</protein>
<dbReference type="GO" id="GO:0005829">
    <property type="term" value="C:cytosol"/>
    <property type="evidence" value="ECO:0007669"/>
    <property type="project" value="TreeGrafter"/>
</dbReference>
<comment type="catalytic activity">
    <reaction evidence="7 8">
        <text>(R)-pantoate + beta-alanine + ATP = (R)-pantothenate + AMP + diphosphate + H(+)</text>
        <dbReference type="Rhea" id="RHEA:10912"/>
        <dbReference type="ChEBI" id="CHEBI:15378"/>
        <dbReference type="ChEBI" id="CHEBI:15980"/>
        <dbReference type="ChEBI" id="CHEBI:29032"/>
        <dbReference type="ChEBI" id="CHEBI:30616"/>
        <dbReference type="ChEBI" id="CHEBI:33019"/>
        <dbReference type="ChEBI" id="CHEBI:57966"/>
        <dbReference type="ChEBI" id="CHEBI:456215"/>
        <dbReference type="EC" id="6.3.2.1"/>
    </reaction>
</comment>
<comment type="function">
    <text evidence="8">Catalyzes the condensation of pantoate with beta-alanine in an ATP-dependent reaction via a pantoyl-adenylate intermediate.</text>
</comment>
<comment type="miscellaneous">
    <text evidence="8">The reaction proceeds by a bi uni uni bi ping pong mechanism.</text>
</comment>
<dbReference type="PATRIC" id="fig|1838286.3.peg.1858"/>
<comment type="pathway">
    <text evidence="1 8">Cofactor biosynthesis; (R)-pantothenate biosynthesis; (R)-pantothenate from (R)-pantoate and beta-alanine: step 1/1.</text>
</comment>
<feature type="binding site" evidence="8">
    <location>
        <begin position="183"/>
        <end position="186"/>
    </location>
    <ligand>
        <name>ATP</name>
        <dbReference type="ChEBI" id="CHEBI:30616"/>
    </ligand>
</feature>
<evidence type="ECO:0000256" key="2">
    <source>
        <dbReference type="ARBA" id="ARBA00009256"/>
    </source>
</evidence>
<dbReference type="SUPFAM" id="SSF52374">
    <property type="entry name" value="Nucleotidylyl transferase"/>
    <property type="match status" value="1"/>
</dbReference>
<dbReference type="Proteomes" id="UP000095228">
    <property type="component" value="Chromosome"/>
</dbReference>
<dbReference type="RefSeq" id="WP_069961997.1">
    <property type="nucleotide sequence ID" value="NZ_CP016094.1"/>
</dbReference>
<reference evidence="9 10" key="1">
    <citation type="submission" date="2016-06" db="EMBL/GenBank/DDBJ databases">
        <title>Three novel species with peptidoglycan cell walls form the new genus Lacunisphaera gen. nov. in the family Opitutaceae of the verrucomicrobial subdivision 4.</title>
        <authorList>
            <person name="Rast P."/>
            <person name="Gloeckner I."/>
            <person name="Jogler M."/>
            <person name="Boedeker C."/>
            <person name="Jeske O."/>
            <person name="Wiegand S."/>
            <person name="Reinhardt R."/>
            <person name="Schumann P."/>
            <person name="Rohde M."/>
            <person name="Spring S."/>
            <person name="Gloeckner F.O."/>
            <person name="Jogler C."/>
        </authorList>
    </citation>
    <scope>NUCLEOTIDE SEQUENCE [LARGE SCALE GENOMIC DNA]</scope>
    <source>
        <strain evidence="9 10">IG16b</strain>
    </source>
</reference>
<keyword evidence="3 8" id="KW-0436">Ligase</keyword>
<dbReference type="OrthoDB" id="9773087at2"/>
<keyword evidence="6 8" id="KW-0067">ATP-binding</keyword>
<gene>
    <name evidence="9" type="primary">panC_2</name>
    <name evidence="8" type="synonym">panC</name>
    <name evidence="9" type="ORF">Verru16b_01845</name>
</gene>
<dbReference type="NCBIfam" id="TIGR00018">
    <property type="entry name" value="panC"/>
    <property type="match status" value="1"/>
</dbReference>
<dbReference type="GO" id="GO:0004592">
    <property type="term" value="F:pantoate-beta-alanine ligase activity"/>
    <property type="evidence" value="ECO:0007669"/>
    <property type="project" value="UniProtKB-UniRule"/>
</dbReference>
<dbReference type="HAMAP" id="MF_00158">
    <property type="entry name" value="PanC"/>
    <property type="match status" value="1"/>
</dbReference>
<keyword evidence="10" id="KW-1185">Reference proteome</keyword>
<dbReference type="InterPro" id="IPR014729">
    <property type="entry name" value="Rossmann-like_a/b/a_fold"/>
</dbReference>
<feature type="binding site" evidence="8">
    <location>
        <position position="152"/>
    </location>
    <ligand>
        <name>(R)-pantoate</name>
        <dbReference type="ChEBI" id="CHEBI:15980"/>
    </ligand>
</feature>
<comment type="similarity">
    <text evidence="2 8">Belongs to the pantothenate synthetase family.</text>
</comment>
<dbReference type="GO" id="GO:0015940">
    <property type="term" value="P:pantothenate biosynthetic process"/>
    <property type="evidence" value="ECO:0007669"/>
    <property type="project" value="UniProtKB-UniRule"/>
</dbReference>
<organism evidence="9 10">
    <name type="scientific">Lacunisphaera limnophila</name>
    <dbReference type="NCBI Taxonomy" id="1838286"/>
    <lineage>
        <taxon>Bacteria</taxon>
        <taxon>Pseudomonadati</taxon>
        <taxon>Verrucomicrobiota</taxon>
        <taxon>Opitutia</taxon>
        <taxon>Opitutales</taxon>
        <taxon>Opitutaceae</taxon>
        <taxon>Lacunisphaera</taxon>
    </lineage>
</organism>
<keyword evidence="8" id="KW-0963">Cytoplasm</keyword>
<dbReference type="AlphaFoldDB" id="A0A1D8AV51"/>
<evidence type="ECO:0000313" key="10">
    <source>
        <dbReference type="Proteomes" id="UP000095228"/>
    </source>
</evidence>
<evidence type="ECO:0000256" key="4">
    <source>
        <dbReference type="ARBA" id="ARBA00022655"/>
    </source>
</evidence>
<dbReference type="GO" id="GO:0005524">
    <property type="term" value="F:ATP binding"/>
    <property type="evidence" value="ECO:0007669"/>
    <property type="project" value="UniProtKB-KW"/>
</dbReference>
<dbReference type="EC" id="6.3.2.1" evidence="8"/>
<proteinExistence type="inferred from homology"/>
<evidence type="ECO:0000256" key="8">
    <source>
        <dbReference type="HAMAP-Rule" id="MF_00158"/>
    </source>
</evidence>
<dbReference type="STRING" id="1838286.Verru16b_01845"/>
<feature type="binding site" evidence="8">
    <location>
        <position position="61"/>
    </location>
    <ligand>
        <name>beta-alanine</name>
        <dbReference type="ChEBI" id="CHEBI:57966"/>
    </ligand>
</feature>
<accession>A0A1D8AV51</accession>
<dbReference type="PANTHER" id="PTHR21299:SF1">
    <property type="entry name" value="PANTOATE--BETA-ALANINE LIGASE"/>
    <property type="match status" value="1"/>
</dbReference>
<name>A0A1D8AV51_9BACT</name>
<keyword evidence="4 8" id="KW-0566">Pantothenate biosynthesis</keyword>
<feature type="active site" description="Proton donor" evidence="8">
    <location>
        <position position="37"/>
    </location>
</feature>
<dbReference type="InterPro" id="IPR003721">
    <property type="entry name" value="Pantoate_ligase"/>
</dbReference>
<evidence type="ECO:0000256" key="6">
    <source>
        <dbReference type="ARBA" id="ARBA00022840"/>
    </source>
</evidence>
<evidence type="ECO:0000256" key="1">
    <source>
        <dbReference type="ARBA" id="ARBA00004990"/>
    </source>
</evidence>